<organism evidence="1 2">
    <name type="scientific">Pacificispira spongiicola</name>
    <dbReference type="NCBI Taxonomy" id="2729598"/>
    <lineage>
        <taxon>Bacteria</taxon>
        <taxon>Pseudomonadati</taxon>
        <taxon>Pseudomonadota</taxon>
        <taxon>Alphaproteobacteria</taxon>
        <taxon>Rhodospirillales</taxon>
        <taxon>Rhodospirillaceae</taxon>
        <taxon>Pacificispira</taxon>
    </lineage>
</organism>
<sequence length="77" mass="8256">MAEIWPHLDLCLAITEDFTTTGDAGPYRLGGTPIEIADDAESKAALLEHMASLLRCSAQIVRASDSTVFHLIDGGKK</sequence>
<dbReference type="RefSeq" id="WP_169624198.1">
    <property type="nucleotide sequence ID" value="NZ_JABBNT010000002.1"/>
</dbReference>
<dbReference type="EMBL" id="JABBNT010000002">
    <property type="protein sequence ID" value="NMM43875.1"/>
    <property type="molecule type" value="Genomic_DNA"/>
</dbReference>
<reference evidence="1 2" key="1">
    <citation type="submission" date="2020-04" db="EMBL/GenBank/DDBJ databases">
        <title>Rhodospirillaceae bacterium KN72 isolated from deep sea.</title>
        <authorList>
            <person name="Zhang D.-C."/>
        </authorList>
    </citation>
    <scope>NUCLEOTIDE SEQUENCE [LARGE SCALE GENOMIC DNA]</scope>
    <source>
        <strain evidence="1 2">KN72</strain>
    </source>
</reference>
<dbReference type="Proteomes" id="UP000539372">
    <property type="component" value="Unassembled WGS sequence"/>
</dbReference>
<keyword evidence="2" id="KW-1185">Reference proteome</keyword>
<gene>
    <name evidence="1" type="ORF">HH303_05270</name>
</gene>
<protein>
    <submittedName>
        <fullName evidence="1">Uncharacterized protein</fullName>
    </submittedName>
</protein>
<dbReference type="AlphaFoldDB" id="A0A7Y0DYE8"/>
<proteinExistence type="predicted"/>
<evidence type="ECO:0000313" key="1">
    <source>
        <dbReference type="EMBL" id="NMM43875.1"/>
    </source>
</evidence>
<accession>A0A7Y0DYE8</accession>
<comment type="caution">
    <text evidence="1">The sequence shown here is derived from an EMBL/GenBank/DDBJ whole genome shotgun (WGS) entry which is preliminary data.</text>
</comment>
<name>A0A7Y0DYE8_9PROT</name>
<evidence type="ECO:0000313" key="2">
    <source>
        <dbReference type="Proteomes" id="UP000539372"/>
    </source>
</evidence>